<dbReference type="Gene3D" id="1.10.10.10">
    <property type="entry name" value="Winged helix-like DNA-binding domain superfamily/Winged helix DNA-binding domain"/>
    <property type="match status" value="1"/>
</dbReference>
<feature type="DNA-binding region" description="OmpR/PhoB-type" evidence="2">
    <location>
        <begin position="19"/>
        <end position="117"/>
    </location>
</feature>
<dbReference type="InterPro" id="IPR011990">
    <property type="entry name" value="TPR-like_helical_dom_sf"/>
</dbReference>
<accession>A0ABT5UDW4</accession>
<dbReference type="SUPFAM" id="SSF48452">
    <property type="entry name" value="TPR-like"/>
    <property type="match status" value="1"/>
</dbReference>
<name>A0ABT5UDW4_9GAMM</name>
<proteinExistence type="predicted"/>
<keyword evidence="1 2" id="KW-0238">DNA-binding</keyword>
<reference evidence="4 5" key="1">
    <citation type="submission" date="2022-11" db="EMBL/GenBank/DDBJ databases">
        <title>Spartinivicinus poritis sp. nov., isolated from scleractinian coral Porites lutea.</title>
        <authorList>
            <person name="Zhang G."/>
            <person name="Cai L."/>
            <person name="Wei Q."/>
        </authorList>
    </citation>
    <scope>NUCLEOTIDE SEQUENCE [LARGE SCALE GENOMIC DNA]</scope>
    <source>
        <strain evidence="4 5">A2-2</strain>
    </source>
</reference>
<dbReference type="SUPFAM" id="SSF46894">
    <property type="entry name" value="C-terminal effector domain of the bipartite response regulators"/>
    <property type="match status" value="1"/>
</dbReference>
<dbReference type="InterPro" id="IPR016032">
    <property type="entry name" value="Sig_transdc_resp-reg_C-effctor"/>
</dbReference>
<dbReference type="InterPro" id="IPR036388">
    <property type="entry name" value="WH-like_DNA-bd_sf"/>
</dbReference>
<evidence type="ECO:0000313" key="5">
    <source>
        <dbReference type="Proteomes" id="UP001528823"/>
    </source>
</evidence>
<dbReference type="EMBL" id="JAPMOU010000037">
    <property type="protein sequence ID" value="MDE1464556.1"/>
    <property type="molecule type" value="Genomic_DNA"/>
</dbReference>
<dbReference type="SMART" id="SM00862">
    <property type="entry name" value="Trans_reg_C"/>
    <property type="match status" value="1"/>
</dbReference>
<dbReference type="InterPro" id="IPR001867">
    <property type="entry name" value="OmpR/PhoB-type_DNA-bd"/>
</dbReference>
<comment type="caution">
    <text evidence="4">The sequence shown here is derived from an EMBL/GenBank/DDBJ whole genome shotgun (WGS) entry which is preliminary data.</text>
</comment>
<evidence type="ECO:0000259" key="3">
    <source>
        <dbReference type="PROSITE" id="PS51755"/>
    </source>
</evidence>
<keyword evidence="5" id="KW-1185">Reference proteome</keyword>
<organism evidence="4 5">
    <name type="scientific">Spartinivicinus poritis</name>
    <dbReference type="NCBI Taxonomy" id="2994640"/>
    <lineage>
        <taxon>Bacteria</taxon>
        <taxon>Pseudomonadati</taxon>
        <taxon>Pseudomonadota</taxon>
        <taxon>Gammaproteobacteria</taxon>
        <taxon>Oceanospirillales</taxon>
        <taxon>Zooshikellaceae</taxon>
        <taxon>Spartinivicinus</taxon>
    </lineage>
</organism>
<dbReference type="RefSeq" id="WP_274690881.1">
    <property type="nucleotide sequence ID" value="NZ_JAPMOU010000037.1"/>
</dbReference>
<dbReference type="Gene3D" id="1.25.40.10">
    <property type="entry name" value="Tetratricopeptide repeat domain"/>
    <property type="match status" value="1"/>
</dbReference>
<evidence type="ECO:0000256" key="1">
    <source>
        <dbReference type="ARBA" id="ARBA00023125"/>
    </source>
</evidence>
<evidence type="ECO:0000256" key="2">
    <source>
        <dbReference type="PROSITE-ProRule" id="PRU01091"/>
    </source>
</evidence>
<dbReference type="Pfam" id="PF00486">
    <property type="entry name" value="Trans_reg_C"/>
    <property type="match status" value="1"/>
</dbReference>
<dbReference type="Proteomes" id="UP001528823">
    <property type="component" value="Unassembled WGS sequence"/>
</dbReference>
<feature type="domain" description="OmpR/PhoB-type" evidence="3">
    <location>
        <begin position="19"/>
        <end position="117"/>
    </location>
</feature>
<gene>
    <name evidence="4" type="ORF">ORQ98_21565</name>
</gene>
<dbReference type="CDD" id="cd00383">
    <property type="entry name" value="trans_reg_C"/>
    <property type="match status" value="1"/>
</dbReference>
<evidence type="ECO:0000313" key="4">
    <source>
        <dbReference type="EMBL" id="MDE1464556.1"/>
    </source>
</evidence>
<sequence>MSVVLQEPSSELAFTINDNVVYLINKKWLFFPQLNTIRLVGGAETKLKNKTSNVLLFLVRNQGATLTTEHFFQEVWCSSYVSENVLTQSISQLRRVFEDKERKIILTVPKVGYRLMASVSQQQSEVEDEEPYSNIESTRSTPLKSLSTTVWHRVFLLLTATCLIISCVFSYRKYEETNLLKKRLSISEYQQQWYQELIGDIQRHPQFNKEAISLALGKAKAKLELPGANLHTELRYESLKAIGILFKQKSDLAQAYAVVSQLMNEMDHNYGYASKNSLRAGLLLVEIMLLQGKRQQSYDKAKEILKQTTLHHAKDTELMGDAHYWMSNTNLFCSYPICRRSESMEQGRYHAEQSLSYHLKHAGDEYSEKVADSLWLLNWFEFDTAKKITRGNKVVSIYHDILGEFHKKTASALAELSRIKLFFSNKPQEATQNIQRALKIYRIIYPYDHLELARALFYMGEHEFYLSKPKQAMSYFLEAKQIYERLELIETDRYFETLLLLAKANFYQHKLSTAEILLTQLKTISNDKAFVPSHYIRKELELIELRLKYSQGKEVYNENELNTRLRLNQQHQDASKYSYSKVSIDQELYILLLKKNKSDLAINEFKKSLTGIYKRYKLPQHSRYLTTLDIDYISQRAAGICKQYNIDDCPKKP</sequence>
<dbReference type="PROSITE" id="PS51755">
    <property type="entry name" value="OMPR_PHOB"/>
    <property type="match status" value="1"/>
</dbReference>
<protein>
    <submittedName>
        <fullName evidence="4">Winged helix-turn-helix domain-containing protein</fullName>
    </submittedName>
</protein>